<dbReference type="InterPro" id="IPR016039">
    <property type="entry name" value="Thiolase-like"/>
</dbReference>
<reference evidence="7 8" key="1">
    <citation type="submission" date="2018-10" db="EMBL/GenBank/DDBJ databases">
        <title>Oceanobacillus sp. YLB-02 draft genome.</title>
        <authorList>
            <person name="Yu L."/>
        </authorList>
    </citation>
    <scope>NUCLEOTIDE SEQUENCE [LARGE SCALE GENOMIC DNA]</scope>
    <source>
        <strain evidence="7 8">YLB-02</strain>
    </source>
</reference>
<evidence type="ECO:0000259" key="5">
    <source>
        <dbReference type="Pfam" id="PF00195"/>
    </source>
</evidence>
<accession>A0A498DDF5</accession>
<dbReference type="RefSeq" id="WP_121521240.1">
    <property type="nucleotide sequence ID" value="NZ_RCHR01000001.1"/>
</dbReference>
<dbReference type="Pfam" id="PF00195">
    <property type="entry name" value="Chal_sti_synt_N"/>
    <property type="match status" value="1"/>
</dbReference>
<evidence type="ECO:0000256" key="2">
    <source>
        <dbReference type="ARBA" id="ARBA00022679"/>
    </source>
</evidence>
<keyword evidence="8" id="KW-1185">Reference proteome</keyword>
<evidence type="ECO:0000313" key="7">
    <source>
        <dbReference type="EMBL" id="RLL48242.1"/>
    </source>
</evidence>
<keyword evidence="2" id="KW-0808">Transferase</keyword>
<feature type="domain" description="Chalcone/stilbene synthase C-terminal" evidence="6">
    <location>
        <begin position="236"/>
        <end position="360"/>
    </location>
</feature>
<gene>
    <name evidence="7" type="ORF">D8M04_02920</name>
</gene>
<dbReference type="GO" id="GO:0016747">
    <property type="term" value="F:acyltransferase activity, transferring groups other than amino-acyl groups"/>
    <property type="evidence" value="ECO:0007669"/>
    <property type="project" value="InterPro"/>
</dbReference>
<protein>
    <submittedName>
        <fullName evidence="7">Type III polyketide synthase</fullName>
    </submittedName>
</protein>
<keyword evidence="3" id="KW-0012">Acyltransferase</keyword>
<feature type="domain" description="Chalcone/stilbene synthase N-terminal" evidence="5">
    <location>
        <begin position="65"/>
        <end position="207"/>
    </location>
</feature>
<evidence type="ECO:0000313" key="8">
    <source>
        <dbReference type="Proteomes" id="UP000270219"/>
    </source>
</evidence>
<dbReference type="InterPro" id="IPR001099">
    <property type="entry name" value="Chalcone/stilbene_synt_N"/>
</dbReference>
<dbReference type="OrthoDB" id="9786288at2"/>
<dbReference type="PANTHER" id="PTHR11877:SF99">
    <property type="entry name" value="1,3,6,8-TETRAHYDROXYNAPHTHALENE SYNTHASE"/>
    <property type="match status" value="1"/>
</dbReference>
<evidence type="ECO:0000256" key="4">
    <source>
        <dbReference type="PIRSR" id="PIRSR000451-1"/>
    </source>
</evidence>
<feature type="active site" description="Acyl-thioester intermediate" evidence="4">
    <location>
        <position position="144"/>
    </location>
</feature>
<dbReference type="AlphaFoldDB" id="A0A498DDF5"/>
<evidence type="ECO:0000259" key="6">
    <source>
        <dbReference type="Pfam" id="PF02797"/>
    </source>
</evidence>
<comment type="similarity">
    <text evidence="1">Belongs to the thiolase-like superfamily. Chalcone/stilbene synthases family.</text>
</comment>
<dbReference type="InterPro" id="IPR011141">
    <property type="entry name" value="Polyketide_synthase_type-III"/>
</dbReference>
<dbReference type="CDD" id="cd00831">
    <property type="entry name" value="CHS_like"/>
    <property type="match status" value="1"/>
</dbReference>
<evidence type="ECO:0000256" key="3">
    <source>
        <dbReference type="ARBA" id="ARBA00023315"/>
    </source>
</evidence>
<evidence type="ECO:0000256" key="1">
    <source>
        <dbReference type="ARBA" id="ARBA00005531"/>
    </source>
</evidence>
<dbReference type="PIRSF" id="PIRSF000451">
    <property type="entry name" value="PKS_III"/>
    <property type="match status" value="1"/>
</dbReference>
<proteinExistence type="inferred from homology"/>
<dbReference type="EMBL" id="RCHR01000001">
    <property type="protein sequence ID" value="RLL48242.1"/>
    <property type="molecule type" value="Genomic_DNA"/>
</dbReference>
<organism evidence="7 8">
    <name type="scientific">Oceanobacillus piezotolerans</name>
    <dbReference type="NCBI Taxonomy" id="2448030"/>
    <lineage>
        <taxon>Bacteria</taxon>
        <taxon>Bacillati</taxon>
        <taxon>Bacillota</taxon>
        <taxon>Bacilli</taxon>
        <taxon>Bacillales</taxon>
        <taxon>Bacillaceae</taxon>
        <taxon>Oceanobacillus</taxon>
    </lineage>
</organism>
<name>A0A498DDF5_9BACI</name>
<dbReference type="SUPFAM" id="SSF53901">
    <property type="entry name" value="Thiolase-like"/>
    <property type="match status" value="2"/>
</dbReference>
<dbReference type="PANTHER" id="PTHR11877">
    <property type="entry name" value="HYDROXYMETHYLGLUTARYL-COA SYNTHASE"/>
    <property type="match status" value="1"/>
</dbReference>
<dbReference type="Proteomes" id="UP000270219">
    <property type="component" value="Unassembled WGS sequence"/>
</dbReference>
<dbReference type="Pfam" id="PF02797">
    <property type="entry name" value="Chal_sti_synt_C"/>
    <property type="match status" value="1"/>
</dbReference>
<comment type="caution">
    <text evidence="7">The sequence shown here is derived from an EMBL/GenBank/DDBJ whole genome shotgun (WGS) entry which is preliminary data.</text>
</comment>
<sequence length="363" mass="40913">MTYISSTGISVPNYPLQQEEVKELVKNVFSYNNRQVERLLPVFDHAEVSTRQFVVEKSWFEAEHSFQERNHLYQQFAIQHAVKAIDDCLMNRDFLQTDIPYEAIDLIIYVSSTGISTPSIDCFLLNERPFRTDISRMPLWGLGCAGGAIGLARAHDWVTANPDKNALLVCCELCSLTFQKGDVKKSNIVGTALFGDGISASLLIGDDSPMLSHLKDITYPKIKKSSSYTKRDSTSIMGWDVTNEGLEVVFSKSIPALVSTFWKEHINTFLDQSALIKKDLYSYIAHPGGKKVLEAMEEVLQCSREKLKHSYNVLKHHGNMSSATVIYVLREWMKENILPHQKSILTALGPGFSSEILLLEWVA</sequence>
<dbReference type="Gene3D" id="3.40.47.10">
    <property type="match status" value="2"/>
</dbReference>
<dbReference type="InterPro" id="IPR012328">
    <property type="entry name" value="Chalcone/stilbene_synt_C"/>
</dbReference>
<dbReference type="GO" id="GO:0030639">
    <property type="term" value="P:polyketide biosynthetic process"/>
    <property type="evidence" value="ECO:0007669"/>
    <property type="project" value="TreeGrafter"/>
</dbReference>